<dbReference type="Pfam" id="PF01348">
    <property type="entry name" value="Intron_maturas2"/>
    <property type="match status" value="1"/>
</dbReference>
<evidence type="ECO:0000256" key="3">
    <source>
        <dbReference type="ARBA" id="ARBA00022664"/>
    </source>
</evidence>
<evidence type="ECO:0000256" key="7">
    <source>
        <dbReference type="RuleBase" id="RU004226"/>
    </source>
</evidence>
<comment type="similarity">
    <text evidence="1 6">Belongs to the intron maturase 2 family. MatK subfamily.</text>
</comment>
<name>A0A7D7K2B2_9MONI</name>
<dbReference type="GO" id="GO:0006397">
    <property type="term" value="P:mRNA processing"/>
    <property type="evidence" value="ECO:0007669"/>
    <property type="project" value="UniProtKB-KW"/>
</dbReference>
<evidence type="ECO:0000313" key="10">
    <source>
        <dbReference type="EMBL" id="QMQ99216.1"/>
    </source>
</evidence>
<organism evidence="10">
    <name type="scientific">Adiantum nelumboides</name>
    <dbReference type="NCBI Taxonomy" id="2759587"/>
    <lineage>
        <taxon>Eukaryota</taxon>
        <taxon>Viridiplantae</taxon>
        <taxon>Streptophyta</taxon>
        <taxon>Embryophyta</taxon>
        <taxon>Tracheophyta</taxon>
        <taxon>Polypodiopsida</taxon>
        <taxon>Polypodiidae</taxon>
        <taxon>Polypodiales</taxon>
        <taxon>Pteridineae</taxon>
        <taxon>Pteridaceae</taxon>
        <taxon>Vittarioideae</taxon>
        <taxon>Adiantum</taxon>
    </lineage>
</organism>
<keyword evidence="7 10" id="KW-0150">Chloroplast</keyword>
<evidence type="ECO:0000256" key="2">
    <source>
        <dbReference type="ARBA" id="ARBA00022640"/>
    </source>
</evidence>
<dbReference type="GO" id="GO:0008380">
    <property type="term" value="P:RNA splicing"/>
    <property type="evidence" value="ECO:0007669"/>
    <property type="project" value="UniProtKB-UniRule"/>
</dbReference>
<gene>
    <name evidence="6 10" type="primary">matK</name>
</gene>
<feature type="domain" description="Domain X" evidence="8">
    <location>
        <begin position="363"/>
        <end position="450"/>
    </location>
</feature>
<dbReference type="InterPro" id="IPR024942">
    <property type="entry name" value="Maturase_MatK_N"/>
</dbReference>
<evidence type="ECO:0000256" key="5">
    <source>
        <dbReference type="ARBA" id="ARBA00022884"/>
    </source>
</evidence>
<feature type="domain" description="Maturase MatK N-terminal" evidence="9">
    <location>
        <begin position="21"/>
        <end position="311"/>
    </location>
</feature>
<keyword evidence="4 6" id="KW-0819">tRNA processing</keyword>
<reference evidence="10" key="1">
    <citation type="journal article" date="2020" name="Mitochondrial DNA Part B Resour">
        <title>The first complete chloroplast genome of Adiantum nelumboides (Pteridaceae), a rare and endangered fern species.</title>
        <authorList>
            <person name="Liu H."/>
            <person name="Zuo Y."/>
            <person name="Zhan P."/>
            <person name="Shi Y."/>
        </authorList>
    </citation>
    <scope>NUCLEOTIDE SEQUENCE</scope>
</reference>
<evidence type="ECO:0000256" key="4">
    <source>
        <dbReference type="ARBA" id="ARBA00022694"/>
    </source>
</evidence>
<dbReference type="GO" id="GO:0008033">
    <property type="term" value="P:tRNA processing"/>
    <property type="evidence" value="ECO:0007669"/>
    <property type="project" value="UniProtKB-KW"/>
</dbReference>
<evidence type="ECO:0000256" key="1">
    <source>
        <dbReference type="ARBA" id="ARBA00006621"/>
    </source>
</evidence>
<dbReference type="GO" id="GO:0003723">
    <property type="term" value="F:RNA binding"/>
    <property type="evidence" value="ECO:0007669"/>
    <property type="project" value="UniProtKB-KW"/>
</dbReference>
<comment type="function">
    <text evidence="6 7">Usually encoded in the trnK tRNA gene intron. Probably assists in splicing its own and other chloroplast group II introns.</text>
</comment>
<keyword evidence="5 6" id="KW-0694">RNA-binding</keyword>
<accession>A0A7D7K2B2</accession>
<dbReference type="EMBL" id="MN709399">
    <property type="protein sequence ID" value="QMQ99216.1"/>
    <property type="molecule type" value="Genomic_DNA"/>
</dbReference>
<keyword evidence="2 7" id="KW-0934">Plastid</keyword>
<dbReference type="GO" id="GO:0009507">
    <property type="term" value="C:chloroplast"/>
    <property type="evidence" value="ECO:0007669"/>
    <property type="project" value="UniProtKB-SubCell"/>
</dbReference>
<dbReference type="InterPro" id="IPR024937">
    <property type="entry name" value="Domain_X"/>
</dbReference>
<dbReference type="PANTHER" id="PTHR34811:SF1">
    <property type="entry name" value="MATURASE K"/>
    <property type="match status" value="1"/>
</dbReference>
<dbReference type="PANTHER" id="PTHR34811">
    <property type="entry name" value="MATURASE K"/>
    <property type="match status" value="1"/>
</dbReference>
<proteinExistence type="inferred from homology"/>
<sequence length="498" mass="57828">TKVNYGSAAKLQINRQFSISKDCFLHPLLILSEEDFFLTGSKGRSHGVDVESVFRAWSTVAVKRLINSVRDSDSNYLDAINLVFVRNLTDELDAVDLYVHPLLEMIRLILGIALFPQIGSITSSRSKMSQSIHSIFLFLEDRFPRSHRILEADLPQNLHLETPIRLFRRQIKDVSFPHLLRIVFRRYKIFYGKTIHSSEGEQRGSVDTPIRNFYNFEIDLLILISWKQVCKSPINYFPPIDNCNILRKERYLSAYESKLDKLSINSYFMQSLCIHYGRWRNKFLMVSKGTCYFVKKWRYYFRTLLKNHFHYRTDFFIDPWPKILSTSCVSSLGYTLVARLVPKKVRIETVMGLYISILAGKTFYPKIPNSIITKTLAKQKFCDISGRPAGKSAWITSTDDKILDGYVQLCQVFFLYYGASTNPHRLRRLRYVLQISCDNTLAGKHRSTKRLLQCKSNLETLNQIYISGKSESSSNQRVWRSTSIRSVLVEFATLEMGL</sequence>
<dbReference type="Pfam" id="PF01824">
    <property type="entry name" value="MatK_N"/>
    <property type="match status" value="1"/>
</dbReference>
<keyword evidence="3 6" id="KW-0507">mRNA processing</keyword>
<dbReference type="HAMAP" id="MF_01390">
    <property type="entry name" value="MatK"/>
    <property type="match status" value="1"/>
</dbReference>
<dbReference type="GeneID" id="58908024"/>
<dbReference type="AlphaFoldDB" id="A0A7D7K2B2"/>
<evidence type="ECO:0000259" key="8">
    <source>
        <dbReference type="Pfam" id="PF01348"/>
    </source>
</evidence>
<evidence type="ECO:0000256" key="6">
    <source>
        <dbReference type="HAMAP-Rule" id="MF_01390"/>
    </source>
</evidence>
<protein>
    <recommendedName>
        <fullName evidence="6">Maturase K</fullName>
    </recommendedName>
    <alternativeName>
        <fullName evidence="6">Intron maturase</fullName>
    </alternativeName>
</protein>
<dbReference type="RefSeq" id="YP_009920234.1">
    <property type="nucleotide sequence ID" value="NC_050350.1"/>
</dbReference>
<comment type="subcellular location">
    <subcellularLocation>
        <location evidence="6">Plastid</location>
        <location evidence="6">Chloroplast</location>
    </subcellularLocation>
</comment>
<evidence type="ECO:0000259" key="9">
    <source>
        <dbReference type="Pfam" id="PF01824"/>
    </source>
</evidence>
<geneLocation type="chloroplast" evidence="10"/>
<dbReference type="InterPro" id="IPR002866">
    <property type="entry name" value="Maturase_MatK"/>
</dbReference>